<feature type="region of interest" description="Disordered" evidence="1">
    <location>
        <begin position="1"/>
        <end position="35"/>
    </location>
</feature>
<reference evidence="2 3" key="1">
    <citation type="submission" date="2015-09" db="EMBL/GenBank/DDBJ databases">
        <title>Atta colombica WGS genome.</title>
        <authorList>
            <person name="Nygaard S."/>
            <person name="Hu H."/>
            <person name="Boomsma J."/>
            <person name="Zhang G."/>
        </authorList>
    </citation>
    <scope>NUCLEOTIDE SEQUENCE [LARGE SCALE GENOMIC DNA]</scope>
    <source>
        <strain evidence="2">Treedump-2</strain>
        <tissue evidence="2">Whole body</tissue>
    </source>
</reference>
<evidence type="ECO:0000313" key="2">
    <source>
        <dbReference type="EMBL" id="KYM82760.1"/>
    </source>
</evidence>
<organism evidence="2 3">
    <name type="scientific">Atta colombica</name>
    <dbReference type="NCBI Taxonomy" id="520822"/>
    <lineage>
        <taxon>Eukaryota</taxon>
        <taxon>Metazoa</taxon>
        <taxon>Ecdysozoa</taxon>
        <taxon>Arthropoda</taxon>
        <taxon>Hexapoda</taxon>
        <taxon>Insecta</taxon>
        <taxon>Pterygota</taxon>
        <taxon>Neoptera</taxon>
        <taxon>Endopterygota</taxon>
        <taxon>Hymenoptera</taxon>
        <taxon>Apocrita</taxon>
        <taxon>Aculeata</taxon>
        <taxon>Formicoidea</taxon>
        <taxon>Formicidae</taxon>
        <taxon>Myrmicinae</taxon>
        <taxon>Atta</taxon>
    </lineage>
</organism>
<evidence type="ECO:0000313" key="3">
    <source>
        <dbReference type="Proteomes" id="UP000078540"/>
    </source>
</evidence>
<evidence type="ECO:0000256" key="1">
    <source>
        <dbReference type="SAM" id="MobiDB-lite"/>
    </source>
</evidence>
<dbReference type="AlphaFoldDB" id="A0A151I325"/>
<gene>
    <name evidence="2" type="ORF">ALC53_06765</name>
</gene>
<dbReference type="EMBL" id="KQ976508">
    <property type="protein sequence ID" value="KYM82760.1"/>
    <property type="molecule type" value="Genomic_DNA"/>
</dbReference>
<keyword evidence="3" id="KW-1185">Reference proteome</keyword>
<accession>A0A151I325</accession>
<feature type="compositionally biased region" description="Basic and acidic residues" evidence="1">
    <location>
        <begin position="126"/>
        <end position="145"/>
    </location>
</feature>
<keyword evidence="2" id="KW-0238">DNA-binding</keyword>
<proteinExistence type="predicted"/>
<dbReference type="STRING" id="520822.A0A151I325"/>
<keyword evidence="2" id="KW-0371">Homeobox</keyword>
<protein>
    <submittedName>
        <fullName evidence="2">Homeobox protein homothorax</fullName>
    </submittedName>
</protein>
<sequence>MRRKRRKEETSKAVLIPRERRQHGKPISRRTPPPCRVIAKYSQTCRAMSLPSEYSEKEMRPYYMSRLVRLDGYDAGMIFHYEGNRPPSSSLSYPGAGANDDARSPGSGGTPGPLSQQAPASLDSSDPGKKLEKFGSNERRQEHDNPQLALSPSVYSARLENVRKDTFSSLSTFDASFVEEAREGQEEEEEEEVNHLFERSIYAWTEEIGWGKRDGTKEQFRRVRPQRTPAASQMNPLFLLAESLGVQPRAAAVLTSWLTESNKK</sequence>
<dbReference type="Proteomes" id="UP000078540">
    <property type="component" value="Unassembled WGS sequence"/>
</dbReference>
<dbReference type="GO" id="GO:0003677">
    <property type="term" value="F:DNA binding"/>
    <property type="evidence" value="ECO:0007669"/>
    <property type="project" value="UniProtKB-KW"/>
</dbReference>
<name>A0A151I325_9HYME</name>
<feature type="region of interest" description="Disordered" evidence="1">
    <location>
        <begin position="86"/>
        <end position="152"/>
    </location>
</feature>